<gene>
    <name evidence="1" type="ORF">C273_02558</name>
</gene>
<protein>
    <submittedName>
        <fullName evidence="1">Uncharacterized protein</fullName>
    </submittedName>
</protein>
<keyword evidence="2" id="KW-1185">Reference proteome</keyword>
<comment type="caution">
    <text evidence="1">The sequence shown here is derived from an EMBL/GenBank/DDBJ whole genome shotgun (WGS) entry which is preliminary data.</text>
</comment>
<sequence>MIIEHCYSKAGVAMKQIWQIRSSQLNHVTLNLGEYTSIYNENETNEELILSLIYQYFQPRNRNKDVLIKELIEDVEVSSKSHVAFMISHNDIEQEHQLAASSILNKKLQYDMNQNIEVSGYINSINVLMEDLLEEVKRKLPLKVKPFDIKQFIKQLNFEYELEADYSRLIVRLKQLLPLLVEQMNNLSNNKGLLIYLYPEANLSIKERLIFREVLNDLPIKIIVLTQSRYFLADSIDGLNYLRNSKQMITVDFIENCYWEAPLNFKREDIVVSLKNVFDQYSHCFEIHPTITNYHLGDIMVFKDIDIYVIVRFLRFCKLDYILDIDDTKISEPLALYLGLSTS</sequence>
<dbReference type="PATRIC" id="fig|1229783.3.peg.519"/>
<evidence type="ECO:0000313" key="2">
    <source>
        <dbReference type="Proteomes" id="UP000009885"/>
    </source>
</evidence>
<evidence type="ECO:0000313" key="1">
    <source>
        <dbReference type="EMBL" id="EKU50114.1"/>
    </source>
</evidence>
<dbReference type="EMBL" id="AMSQ01000003">
    <property type="protein sequence ID" value="EKU50114.1"/>
    <property type="molecule type" value="Genomic_DNA"/>
</dbReference>
<reference evidence="1 2" key="1">
    <citation type="journal article" date="2013" name="Genome Announc.">
        <title>Genome Sequence of Staphylococcus massiliensis Strain S46, Isolated from the Surface of Healthy Human Skin.</title>
        <authorList>
            <person name="Srivastav R."/>
            <person name="Singh A."/>
            <person name="Jangir P.K."/>
            <person name="Kumari C."/>
            <person name="Muduli S."/>
            <person name="Sharma R."/>
        </authorList>
    </citation>
    <scope>NUCLEOTIDE SEQUENCE [LARGE SCALE GENOMIC DNA]</scope>
    <source>
        <strain evidence="1 2">S46</strain>
    </source>
</reference>
<name>K9AS18_9STAP</name>
<dbReference type="STRING" id="1229783.C273_02558"/>
<dbReference type="OrthoDB" id="2963047at2"/>
<dbReference type="eggNOG" id="ENOG5032MZE">
    <property type="taxonomic scope" value="Bacteria"/>
</dbReference>
<organism evidence="1 2">
    <name type="scientific">Staphylococcus massiliensis S46</name>
    <dbReference type="NCBI Taxonomy" id="1229783"/>
    <lineage>
        <taxon>Bacteria</taxon>
        <taxon>Bacillati</taxon>
        <taxon>Bacillota</taxon>
        <taxon>Bacilli</taxon>
        <taxon>Bacillales</taxon>
        <taxon>Staphylococcaceae</taxon>
        <taxon>Staphylococcus</taxon>
    </lineage>
</organism>
<dbReference type="Proteomes" id="UP000009885">
    <property type="component" value="Unassembled WGS sequence"/>
</dbReference>
<dbReference type="AlphaFoldDB" id="K9AS18"/>
<accession>K9AS18</accession>
<proteinExistence type="predicted"/>